<dbReference type="EMBL" id="CAJEWN010000359">
    <property type="protein sequence ID" value="CAD2180006.1"/>
    <property type="molecule type" value="Genomic_DNA"/>
</dbReference>
<dbReference type="Proteomes" id="UP000580250">
    <property type="component" value="Unassembled WGS sequence"/>
</dbReference>
<comment type="caution">
    <text evidence="1">The sequence shown here is derived from an EMBL/GenBank/DDBJ whole genome shotgun (WGS) entry which is preliminary data.</text>
</comment>
<sequence length="248" mass="29252">MSHNKNKQQRLHYNNRPQRLNQKLKRNKENIFKLKSQFVVDRNDNERLKQQKRIFRLSKLIVIKPSSSLDNNNKTIKCKLNKKENKVEEEAKIILKLKEFNNISINLFIKEEIKNKLNKKEEKILNKNVGEEKEIILKINNNENYLNNFATKIENKEQNGDCYKNKFSSCSTNLKTEFRKSSIINSVDLIWAETNSQTISMNSSLICEPKESIKELETSTEIVQSEQKSSGYLSMNFVYEFFSKIFKG</sequence>
<reference evidence="1 2" key="1">
    <citation type="submission" date="2020-08" db="EMBL/GenBank/DDBJ databases">
        <authorList>
            <person name="Koutsovoulos G."/>
            <person name="Danchin GJ E."/>
        </authorList>
    </citation>
    <scope>NUCLEOTIDE SEQUENCE [LARGE SCALE GENOMIC DNA]</scope>
</reference>
<organism evidence="1 2">
    <name type="scientific">Meloidogyne enterolobii</name>
    <name type="common">Root-knot nematode worm</name>
    <name type="synonym">Meloidogyne mayaguensis</name>
    <dbReference type="NCBI Taxonomy" id="390850"/>
    <lineage>
        <taxon>Eukaryota</taxon>
        <taxon>Metazoa</taxon>
        <taxon>Ecdysozoa</taxon>
        <taxon>Nematoda</taxon>
        <taxon>Chromadorea</taxon>
        <taxon>Rhabditida</taxon>
        <taxon>Tylenchina</taxon>
        <taxon>Tylenchomorpha</taxon>
        <taxon>Tylenchoidea</taxon>
        <taxon>Meloidogynidae</taxon>
        <taxon>Meloidogyninae</taxon>
        <taxon>Meloidogyne</taxon>
    </lineage>
</organism>
<proteinExistence type="predicted"/>
<evidence type="ECO:0000313" key="2">
    <source>
        <dbReference type="Proteomes" id="UP000580250"/>
    </source>
</evidence>
<name>A0A6V7VYI3_MELEN</name>
<accession>A0A6V7VYI3</accession>
<gene>
    <name evidence="1" type="ORF">MENT_LOCUS32055</name>
</gene>
<evidence type="ECO:0000313" key="1">
    <source>
        <dbReference type="EMBL" id="CAD2180006.1"/>
    </source>
</evidence>
<dbReference type="AlphaFoldDB" id="A0A6V7VYI3"/>
<protein>
    <submittedName>
        <fullName evidence="1">Uncharacterized protein</fullName>
    </submittedName>
</protein>